<proteinExistence type="predicted"/>
<organism evidence="6 7">
    <name type="scientific">Dactylosporangium siamense</name>
    <dbReference type="NCBI Taxonomy" id="685454"/>
    <lineage>
        <taxon>Bacteria</taxon>
        <taxon>Bacillati</taxon>
        <taxon>Actinomycetota</taxon>
        <taxon>Actinomycetes</taxon>
        <taxon>Micromonosporales</taxon>
        <taxon>Micromonosporaceae</taxon>
        <taxon>Dactylosporangium</taxon>
    </lineage>
</organism>
<evidence type="ECO:0000256" key="3">
    <source>
        <dbReference type="ARBA" id="ARBA00022989"/>
    </source>
</evidence>
<keyword evidence="2 5" id="KW-0812">Transmembrane</keyword>
<dbReference type="Proteomes" id="UP000660611">
    <property type="component" value="Unassembled WGS sequence"/>
</dbReference>
<feature type="transmembrane region" description="Helical" evidence="5">
    <location>
        <begin position="498"/>
        <end position="516"/>
    </location>
</feature>
<keyword evidence="3 5" id="KW-1133">Transmembrane helix</keyword>
<evidence type="ECO:0000256" key="2">
    <source>
        <dbReference type="ARBA" id="ARBA00022692"/>
    </source>
</evidence>
<feature type="transmembrane region" description="Helical" evidence="5">
    <location>
        <begin position="324"/>
        <end position="345"/>
    </location>
</feature>
<feature type="transmembrane region" description="Helical" evidence="5">
    <location>
        <begin position="280"/>
        <end position="304"/>
    </location>
</feature>
<dbReference type="InterPro" id="IPR035906">
    <property type="entry name" value="MetI-like_sf"/>
</dbReference>
<gene>
    <name evidence="6" type="ORF">Dsi01nite_056250</name>
</gene>
<evidence type="ECO:0000256" key="1">
    <source>
        <dbReference type="ARBA" id="ARBA00004141"/>
    </source>
</evidence>
<evidence type="ECO:0000256" key="4">
    <source>
        <dbReference type="ARBA" id="ARBA00023136"/>
    </source>
</evidence>
<accession>A0A919PPD4</accession>
<name>A0A919PPD4_9ACTN</name>
<dbReference type="RefSeq" id="WP_203849295.1">
    <property type="nucleotide sequence ID" value="NZ_BAAAVW010000018.1"/>
</dbReference>
<evidence type="ECO:0000313" key="7">
    <source>
        <dbReference type="Proteomes" id="UP000660611"/>
    </source>
</evidence>
<feature type="transmembrane region" description="Helical" evidence="5">
    <location>
        <begin position="114"/>
        <end position="137"/>
    </location>
</feature>
<protein>
    <submittedName>
        <fullName evidence="6">Uncharacterized protein</fullName>
    </submittedName>
</protein>
<dbReference type="SUPFAM" id="SSF161098">
    <property type="entry name" value="MetI-like"/>
    <property type="match status" value="1"/>
</dbReference>
<dbReference type="EMBL" id="BONQ01000083">
    <property type="protein sequence ID" value="GIG47584.1"/>
    <property type="molecule type" value="Genomic_DNA"/>
</dbReference>
<feature type="transmembrane region" description="Helical" evidence="5">
    <location>
        <begin position="387"/>
        <end position="411"/>
    </location>
</feature>
<keyword evidence="7" id="KW-1185">Reference proteome</keyword>
<feature type="transmembrane region" description="Helical" evidence="5">
    <location>
        <begin position="20"/>
        <end position="38"/>
    </location>
</feature>
<dbReference type="AlphaFoldDB" id="A0A919PPD4"/>
<evidence type="ECO:0000313" key="6">
    <source>
        <dbReference type="EMBL" id="GIG47584.1"/>
    </source>
</evidence>
<feature type="transmembrane region" description="Helical" evidence="5">
    <location>
        <begin position="239"/>
        <end position="259"/>
    </location>
</feature>
<feature type="transmembrane region" description="Helical" evidence="5">
    <location>
        <begin position="177"/>
        <end position="196"/>
    </location>
</feature>
<feature type="transmembrane region" description="Helical" evidence="5">
    <location>
        <begin position="81"/>
        <end position="102"/>
    </location>
</feature>
<comment type="caution">
    <text evidence="6">The sequence shown here is derived from an EMBL/GenBank/DDBJ whole genome shotgun (WGS) entry which is preliminary data.</text>
</comment>
<sequence>MTIQPTMLRPAPPRPGWQVAVGLVLILPALVLLLTSYVEPLYWTVTSSFRKFSGIRLTGGEGVGWDNYDAAYSQGLADAHWFALSLAVVPIVLVLLLAPALAWAAHAGGTWARWVVRIALALPIAAFVPVAIALARHDSSVRAAYWLGTFGLIVALAATAYLAALRRRTLDSTRSPVPAALVVGGLAVLTVLAVTLQDFTYSFVGGFGSRGDVTPARLMYETSFAMMRFGVGAATSMTLLVPLILLGVIATLLVILPGTRLEVDPALPSSPPVSKGGPPLVAWIVGGVLLLGTLGAVWSGLSPWLSNITDSGRDGVQSTWVNTWLPPMISTLIGVTVAALAAFGISGLRPLGRHSEWLLMPFGLFLFVGAAPLALRNFAAGATADRLNSFLGLIPPSRVAIPAMFILALLFRGQAQRREVLLQEGHRAPWTGVLLPALPMLGLAYVATWLVQSQNLIWPLITGNGDHSSAQGVLLQEYTRRGYSRATDSLPFAQLMPVWLLILLVLGVIAAQLLYLDRVALRVGLPERDHPPRT</sequence>
<keyword evidence="4 5" id="KW-0472">Membrane</keyword>
<reference evidence="6" key="1">
    <citation type="submission" date="2021-01" db="EMBL/GenBank/DDBJ databases">
        <title>Whole genome shotgun sequence of Dactylosporangium siamense NBRC 106093.</title>
        <authorList>
            <person name="Komaki H."/>
            <person name="Tamura T."/>
        </authorList>
    </citation>
    <scope>NUCLEOTIDE SEQUENCE</scope>
    <source>
        <strain evidence="6">NBRC 106093</strain>
    </source>
</reference>
<evidence type="ECO:0000256" key="5">
    <source>
        <dbReference type="SAM" id="Phobius"/>
    </source>
</evidence>
<dbReference type="Gene3D" id="1.10.3720.10">
    <property type="entry name" value="MetI-like"/>
    <property type="match status" value="1"/>
</dbReference>
<feature type="transmembrane region" description="Helical" evidence="5">
    <location>
        <begin position="143"/>
        <end position="165"/>
    </location>
</feature>
<comment type="subcellular location">
    <subcellularLocation>
        <location evidence="1">Membrane</location>
        <topology evidence="1">Multi-pass membrane protein</topology>
    </subcellularLocation>
</comment>
<feature type="transmembrane region" description="Helical" evidence="5">
    <location>
        <begin position="432"/>
        <end position="451"/>
    </location>
</feature>
<dbReference type="GO" id="GO:0016020">
    <property type="term" value="C:membrane"/>
    <property type="evidence" value="ECO:0007669"/>
    <property type="project" value="UniProtKB-SubCell"/>
</dbReference>
<feature type="transmembrane region" description="Helical" evidence="5">
    <location>
        <begin position="357"/>
        <end position="375"/>
    </location>
</feature>